<proteinExistence type="predicted"/>
<protein>
    <submittedName>
        <fullName evidence="2">Nucleolar essential protein-related</fullName>
    </submittedName>
</protein>
<feature type="compositionally biased region" description="Acidic residues" evidence="1">
    <location>
        <begin position="1"/>
        <end position="12"/>
    </location>
</feature>
<evidence type="ECO:0000256" key="1">
    <source>
        <dbReference type="SAM" id="MobiDB-lite"/>
    </source>
</evidence>
<evidence type="ECO:0000313" key="3">
    <source>
        <dbReference type="Proteomes" id="UP001153555"/>
    </source>
</evidence>
<keyword evidence="3" id="KW-1185">Reference proteome</keyword>
<gene>
    <name evidence="2" type="ORF">SHERM_27922</name>
</gene>
<organism evidence="2 3">
    <name type="scientific">Striga hermonthica</name>
    <name type="common">Purple witchweed</name>
    <name type="synonym">Buchnera hermonthica</name>
    <dbReference type="NCBI Taxonomy" id="68872"/>
    <lineage>
        <taxon>Eukaryota</taxon>
        <taxon>Viridiplantae</taxon>
        <taxon>Streptophyta</taxon>
        <taxon>Embryophyta</taxon>
        <taxon>Tracheophyta</taxon>
        <taxon>Spermatophyta</taxon>
        <taxon>Magnoliopsida</taxon>
        <taxon>eudicotyledons</taxon>
        <taxon>Gunneridae</taxon>
        <taxon>Pentapetalae</taxon>
        <taxon>asterids</taxon>
        <taxon>lamiids</taxon>
        <taxon>Lamiales</taxon>
        <taxon>Orobanchaceae</taxon>
        <taxon>Buchnereae</taxon>
        <taxon>Striga</taxon>
    </lineage>
</organism>
<feature type="region of interest" description="Disordered" evidence="1">
    <location>
        <begin position="1"/>
        <end position="30"/>
    </location>
</feature>
<dbReference type="Proteomes" id="UP001153555">
    <property type="component" value="Unassembled WGS sequence"/>
</dbReference>
<dbReference type="Gene3D" id="3.40.1280.10">
    <property type="match status" value="1"/>
</dbReference>
<name>A0A9N7NEH1_STRHE</name>
<dbReference type="EMBL" id="CACSLK010027837">
    <property type="protein sequence ID" value="CAA0832648.1"/>
    <property type="molecule type" value="Genomic_DNA"/>
</dbReference>
<feature type="compositionally biased region" description="Basic and acidic residues" evidence="1">
    <location>
        <begin position="14"/>
        <end position="30"/>
    </location>
</feature>
<sequence length="88" mass="10179">MLFEKLEEENVDQEPPKKMKMEKADPERKAEQLEAAPAYELPGILIVPMDKNANKPELLSSDEHDNFLVKNKRNPANYRPNISFQVQV</sequence>
<dbReference type="InterPro" id="IPR029026">
    <property type="entry name" value="tRNA_m1G_MTases_N"/>
</dbReference>
<dbReference type="OrthoDB" id="269804at2759"/>
<dbReference type="AlphaFoldDB" id="A0A9N7NEH1"/>
<accession>A0A9N7NEH1</accession>
<evidence type="ECO:0000313" key="2">
    <source>
        <dbReference type="EMBL" id="CAA0832648.1"/>
    </source>
</evidence>
<reference evidence="2" key="1">
    <citation type="submission" date="2019-12" db="EMBL/GenBank/DDBJ databases">
        <authorList>
            <person name="Scholes J."/>
        </authorList>
    </citation>
    <scope>NUCLEOTIDE SEQUENCE</scope>
</reference>
<comment type="caution">
    <text evidence="2">The sequence shown here is derived from an EMBL/GenBank/DDBJ whole genome shotgun (WGS) entry which is preliminary data.</text>
</comment>